<name>A0A0L6UU06_9BASI</name>
<sequence>MKQASKTPPLYSKPHSPLNLPISPESSLLDMVASLSISSTTILQKNKKMFPLILKPNQKSPLYIPRRRERRLPRSHLHALKKTNLAQDLDKENAKPKCKPQMRDPDFDDFKNFFSLFQGGWIHYYLLVVFQPDNKPPSTYKCLW</sequence>
<accession>A0A0L6UU06</accession>
<reference evidence="1 2" key="1">
    <citation type="submission" date="2015-08" db="EMBL/GenBank/DDBJ databases">
        <title>Next Generation Sequencing and Analysis of the Genome of Puccinia sorghi L Schw, the Causal Agent of Maize Common Rust.</title>
        <authorList>
            <person name="Rochi L."/>
            <person name="Burguener G."/>
            <person name="Darino M."/>
            <person name="Turjanski A."/>
            <person name="Kreff E."/>
            <person name="Dieguez M.J."/>
            <person name="Sacco F."/>
        </authorList>
    </citation>
    <scope>NUCLEOTIDE SEQUENCE [LARGE SCALE GENOMIC DNA]</scope>
    <source>
        <strain evidence="1 2">RO10H11247</strain>
    </source>
</reference>
<protein>
    <submittedName>
        <fullName evidence="1">Uncharacterized protein</fullName>
    </submittedName>
</protein>
<dbReference type="EMBL" id="LAVV01008776">
    <property type="protein sequence ID" value="KNZ51969.1"/>
    <property type="molecule type" value="Genomic_DNA"/>
</dbReference>
<dbReference type="Proteomes" id="UP000037035">
    <property type="component" value="Unassembled WGS sequence"/>
</dbReference>
<proteinExistence type="predicted"/>
<dbReference type="AlphaFoldDB" id="A0A0L6UU06"/>
<gene>
    <name evidence="1" type="ORF">VP01_3747g1</name>
</gene>
<evidence type="ECO:0000313" key="2">
    <source>
        <dbReference type="Proteomes" id="UP000037035"/>
    </source>
</evidence>
<keyword evidence="2" id="KW-1185">Reference proteome</keyword>
<organism evidence="1 2">
    <name type="scientific">Puccinia sorghi</name>
    <dbReference type="NCBI Taxonomy" id="27349"/>
    <lineage>
        <taxon>Eukaryota</taxon>
        <taxon>Fungi</taxon>
        <taxon>Dikarya</taxon>
        <taxon>Basidiomycota</taxon>
        <taxon>Pucciniomycotina</taxon>
        <taxon>Pucciniomycetes</taxon>
        <taxon>Pucciniales</taxon>
        <taxon>Pucciniaceae</taxon>
        <taxon>Puccinia</taxon>
    </lineage>
</organism>
<dbReference type="VEuPathDB" id="FungiDB:VP01_3747g1"/>
<comment type="caution">
    <text evidence="1">The sequence shown here is derived from an EMBL/GenBank/DDBJ whole genome shotgun (WGS) entry which is preliminary data.</text>
</comment>
<evidence type="ECO:0000313" key="1">
    <source>
        <dbReference type="EMBL" id="KNZ51969.1"/>
    </source>
</evidence>